<dbReference type="eggNOG" id="arCOG05861">
    <property type="taxonomic scope" value="Archaea"/>
</dbReference>
<dbReference type="STRING" id="195522.BD01_1472"/>
<reference evidence="1 2" key="1">
    <citation type="submission" date="2014-02" db="EMBL/GenBank/DDBJ databases">
        <title>Genome Sequence of an Hyperthermophilic Archaeon, Thermococcus nautili 30-1, producing viral vesicles.</title>
        <authorList>
            <person name="Oberto J."/>
            <person name="Gaudin M."/>
            <person name="Cossu M."/>
            <person name="Gorlas A."/>
            <person name="Slesarev A."/>
            <person name="Marguet E."/>
            <person name="Forterre P."/>
        </authorList>
    </citation>
    <scope>NUCLEOTIDE SEQUENCE [LARGE SCALE GENOMIC DNA]</scope>
    <source>
        <strain evidence="1 2">30-1</strain>
    </source>
</reference>
<evidence type="ECO:0008006" key="3">
    <source>
        <dbReference type="Google" id="ProtNLM"/>
    </source>
</evidence>
<name>W8NUW4_9EURY</name>
<dbReference type="EMBL" id="CP007264">
    <property type="protein sequence ID" value="AHL23083.1"/>
    <property type="molecule type" value="Genomic_DNA"/>
</dbReference>
<protein>
    <recommendedName>
        <fullName evidence="3">Methyltransferase</fullName>
    </recommendedName>
</protein>
<evidence type="ECO:0000313" key="1">
    <source>
        <dbReference type="EMBL" id="AHL23083.1"/>
    </source>
</evidence>
<dbReference type="AlphaFoldDB" id="W8NUW4"/>
<dbReference type="OrthoDB" id="85776at2157"/>
<dbReference type="Proteomes" id="UP000019434">
    <property type="component" value="Chromosome"/>
</dbReference>
<dbReference type="KEGG" id="tnu:BD01_1472"/>
<proteinExistence type="predicted"/>
<dbReference type="HOGENOM" id="CLU_1369570_0_0_2"/>
<accession>W8NUW4</accession>
<dbReference type="RefSeq" id="WP_042691345.1">
    <property type="nucleotide sequence ID" value="NZ_CP007264.1"/>
</dbReference>
<keyword evidence="2" id="KW-1185">Reference proteome</keyword>
<organism evidence="1 2">
    <name type="scientific">Thermococcus nautili</name>
    <dbReference type="NCBI Taxonomy" id="195522"/>
    <lineage>
        <taxon>Archaea</taxon>
        <taxon>Methanobacteriati</taxon>
        <taxon>Methanobacteriota</taxon>
        <taxon>Thermococci</taxon>
        <taxon>Thermococcales</taxon>
        <taxon>Thermococcaceae</taxon>
        <taxon>Thermococcus</taxon>
    </lineage>
</organism>
<sequence length="193" mass="21050">MKAVKVELRIIVVVVALIVAVSGAAKSHFTDAAISKGNTVTTAEFDIAISKDGKRFYNELKLFDLSNLLPGENRNVTFLVKNRGTVTMNRLTLTLNVRNYEVKMSPAEKAVDSTPEKGELGKWLVLKTISVNGRTIPVNRTLDELSGKTISLPVKLKPGEKAEVRMTLELPAKAGNECQTDGIDVTLRLDASQ</sequence>
<dbReference type="GeneID" id="24957409"/>
<evidence type="ECO:0000313" key="2">
    <source>
        <dbReference type="Proteomes" id="UP000019434"/>
    </source>
</evidence>
<gene>
    <name evidence="1" type="ORF">BD01_1472</name>
</gene>